<proteinExistence type="predicted"/>
<reference evidence="1 2" key="1">
    <citation type="journal article" date="2019" name="Nat. Ecol. Evol.">
        <title>Megaphylogeny resolves global patterns of mushroom evolution.</title>
        <authorList>
            <person name="Varga T."/>
            <person name="Krizsan K."/>
            <person name="Foldi C."/>
            <person name="Dima B."/>
            <person name="Sanchez-Garcia M."/>
            <person name="Sanchez-Ramirez S."/>
            <person name="Szollosi G.J."/>
            <person name="Szarkandi J.G."/>
            <person name="Papp V."/>
            <person name="Albert L."/>
            <person name="Andreopoulos W."/>
            <person name="Angelini C."/>
            <person name="Antonin V."/>
            <person name="Barry K.W."/>
            <person name="Bougher N.L."/>
            <person name="Buchanan P."/>
            <person name="Buyck B."/>
            <person name="Bense V."/>
            <person name="Catcheside P."/>
            <person name="Chovatia M."/>
            <person name="Cooper J."/>
            <person name="Damon W."/>
            <person name="Desjardin D."/>
            <person name="Finy P."/>
            <person name="Geml J."/>
            <person name="Haridas S."/>
            <person name="Hughes K."/>
            <person name="Justo A."/>
            <person name="Karasinski D."/>
            <person name="Kautmanova I."/>
            <person name="Kiss B."/>
            <person name="Kocsube S."/>
            <person name="Kotiranta H."/>
            <person name="LaButti K.M."/>
            <person name="Lechner B.E."/>
            <person name="Liimatainen K."/>
            <person name="Lipzen A."/>
            <person name="Lukacs Z."/>
            <person name="Mihaltcheva S."/>
            <person name="Morgado L.N."/>
            <person name="Niskanen T."/>
            <person name="Noordeloos M.E."/>
            <person name="Ohm R.A."/>
            <person name="Ortiz-Santana B."/>
            <person name="Ovrebo C."/>
            <person name="Racz N."/>
            <person name="Riley R."/>
            <person name="Savchenko A."/>
            <person name="Shiryaev A."/>
            <person name="Soop K."/>
            <person name="Spirin V."/>
            <person name="Szebenyi C."/>
            <person name="Tomsovsky M."/>
            <person name="Tulloss R.E."/>
            <person name="Uehling J."/>
            <person name="Grigoriev I.V."/>
            <person name="Vagvolgyi C."/>
            <person name="Papp T."/>
            <person name="Martin F.M."/>
            <person name="Miettinen O."/>
            <person name="Hibbett D.S."/>
            <person name="Nagy L.G."/>
        </authorList>
    </citation>
    <scope>NUCLEOTIDE SEQUENCE [LARGE SCALE GENOMIC DNA]</scope>
    <source>
        <strain evidence="1 2">OMC1185</strain>
    </source>
</reference>
<dbReference type="InterPro" id="IPR041078">
    <property type="entry name" value="Plavaka"/>
</dbReference>
<evidence type="ECO:0000313" key="1">
    <source>
        <dbReference type="EMBL" id="TFK47766.1"/>
    </source>
</evidence>
<protein>
    <submittedName>
        <fullName evidence="1">Uncharacterized protein</fullName>
    </submittedName>
</protein>
<gene>
    <name evidence="1" type="ORF">OE88DRAFT_1608853</name>
</gene>
<keyword evidence="2" id="KW-1185">Reference proteome</keyword>
<name>A0A5C3MTI9_9AGAM</name>
<dbReference type="OrthoDB" id="3199698at2759"/>
<feature type="non-terminal residue" evidence="1">
    <location>
        <position position="53"/>
    </location>
</feature>
<dbReference type="EMBL" id="ML213522">
    <property type="protein sequence ID" value="TFK47766.1"/>
    <property type="molecule type" value="Genomic_DNA"/>
</dbReference>
<sequence>NFLPFTSNVPCADIYELISPDILHQLIKGAFKDHLIEWVVECLKLQHSEAESN</sequence>
<feature type="non-terminal residue" evidence="1">
    <location>
        <position position="1"/>
    </location>
</feature>
<evidence type="ECO:0000313" key="2">
    <source>
        <dbReference type="Proteomes" id="UP000305948"/>
    </source>
</evidence>
<dbReference type="Pfam" id="PF18759">
    <property type="entry name" value="Plavaka"/>
    <property type="match status" value="1"/>
</dbReference>
<dbReference type="Proteomes" id="UP000305948">
    <property type="component" value="Unassembled WGS sequence"/>
</dbReference>
<organism evidence="1 2">
    <name type="scientific">Heliocybe sulcata</name>
    <dbReference type="NCBI Taxonomy" id="5364"/>
    <lineage>
        <taxon>Eukaryota</taxon>
        <taxon>Fungi</taxon>
        <taxon>Dikarya</taxon>
        <taxon>Basidiomycota</taxon>
        <taxon>Agaricomycotina</taxon>
        <taxon>Agaricomycetes</taxon>
        <taxon>Gloeophyllales</taxon>
        <taxon>Gloeophyllaceae</taxon>
        <taxon>Heliocybe</taxon>
    </lineage>
</organism>
<accession>A0A5C3MTI9</accession>
<dbReference type="AlphaFoldDB" id="A0A5C3MTI9"/>